<dbReference type="Proteomes" id="UP000186953">
    <property type="component" value="Unassembled WGS sequence"/>
</dbReference>
<dbReference type="EMBL" id="FTMA01000001">
    <property type="protein sequence ID" value="SIQ30942.1"/>
    <property type="molecule type" value="Genomic_DNA"/>
</dbReference>
<reference evidence="2" key="1">
    <citation type="submission" date="2017-01" db="EMBL/GenBank/DDBJ databases">
        <authorList>
            <person name="Varghese N."/>
            <person name="Submissions S."/>
        </authorList>
    </citation>
    <scope>NUCLEOTIDE SEQUENCE [LARGE SCALE GENOMIC DNA]</scope>
    <source>
        <strain evidence="2">DSM 15366</strain>
    </source>
</reference>
<evidence type="ECO:0000313" key="2">
    <source>
        <dbReference type="Proteomes" id="UP000186953"/>
    </source>
</evidence>
<accession>A0A1N6RQD8</accession>
<sequence>MVKKWSNLKMGKLEKANAIGVFIKIGNYLGIEIDSRFVPSIKINKSSIDNIAESAVVFRTINTRLIVSYNHNRKPNFGDLGPYLLKTDIIEAKIGYLLPDLYNMRKDWIMALMTIEVDQNLKSLPI</sequence>
<protein>
    <submittedName>
        <fullName evidence="1">MlrC C-terminus</fullName>
    </submittedName>
</protein>
<evidence type="ECO:0000313" key="1">
    <source>
        <dbReference type="EMBL" id="SIQ30942.1"/>
    </source>
</evidence>
<organism evidence="1 2">
    <name type="scientific">Maribacter ulvicola</name>
    <dbReference type="NCBI Taxonomy" id="228959"/>
    <lineage>
        <taxon>Bacteria</taxon>
        <taxon>Pseudomonadati</taxon>
        <taxon>Bacteroidota</taxon>
        <taxon>Flavobacteriia</taxon>
        <taxon>Flavobacteriales</taxon>
        <taxon>Flavobacteriaceae</taxon>
        <taxon>Maribacter</taxon>
    </lineage>
</organism>
<gene>
    <name evidence="1" type="ORF">SAMN05421797_1011362</name>
</gene>
<proteinExistence type="predicted"/>
<name>A0A1N6RQD8_9FLAO</name>
<dbReference type="AlphaFoldDB" id="A0A1N6RQD8"/>
<keyword evidence="2" id="KW-1185">Reference proteome</keyword>
<dbReference type="STRING" id="228959.SAMN05421797_1011362"/>